<dbReference type="PROSITE" id="PS50889">
    <property type="entry name" value="S4"/>
    <property type="match status" value="1"/>
</dbReference>
<dbReference type="Pfam" id="PF20250">
    <property type="entry name" value="FapA_N"/>
    <property type="match status" value="1"/>
</dbReference>
<dbReference type="Pfam" id="PF03961">
    <property type="entry name" value="FapA"/>
    <property type="match status" value="1"/>
</dbReference>
<dbReference type="PANTHER" id="PTHR38032:SF1">
    <property type="entry name" value="RNA-BINDING PROTEIN KHPB N-TERMINAL DOMAIN-CONTAINING PROTEIN"/>
    <property type="match status" value="1"/>
</dbReference>
<name>A0ABU0DW10_9BACI</name>
<comment type="caution">
    <text evidence="3">The sequence shown here is derived from an EMBL/GenBank/DDBJ whole genome shotgun (WGS) entry which is preliminary data.</text>
</comment>
<organism evidence="3 4">
    <name type="scientific">Alkalibacillus filiformis</name>
    <dbReference type="NCBI Taxonomy" id="200990"/>
    <lineage>
        <taxon>Bacteria</taxon>
        <taxon>Bacillati</taxon>
        <taxon>Bacillota</taxon>
        <taxon>Bacilli</taxon>
        <taxon>Bacillales</taxon>
        <taxon>Bacillaceae</taxon>
        <taxon>Alkalibacillus</taxon>
    </lineage>
</organism>
<reference evidence="3 4" key="1">
    <citation type="submission" date="2023-07" db="EMBL/GenBank/DDBJ databases">
        <title>Genomic Encyclopedia of Type Strains, Phase IV (KMG-IV): sequencing the most valuable type-strain genomes for metagenomic binning, comparative biology and taxonomic classification.</title>
        <authorList>
            <person name="Goeker M."/>
        </authorList>
    </citation>
    <scope>NUCLEOTIDE SEQUENCE [LARGE SCALE GENOMIC DNA]</scope>
    <source>
        <strain evidence="3 4">DSM 15448</strain>
    </source>
</reference>
<dbReference type="InterPro" id="IPR046865">
    <property type="entry name" value="FapA_b_solenoid"/>
</dbReference>
<dbReference type="InterPro" id="IPR005646">
    <property type="entry name" value="FapA"/>
</dbReference>
<accession>A0ABU0DW10</accession>
<dbReference type="RefSeq" id="WP_307069169.1">
    <property type="nucleotide sequence ID" value="NZ_JAUSUP010000009.1"/>
</dbReference>
<dbReference type="InterPro" id="IPR046866">
    <property type="entry name" value="FapA_N"/>
</dbReference>
<evidence type="ECO:0000256" key="1">
    <source>
        <dbReference type="PROSITE-ProRule" id="PRU00182"/>
    </source>
</evidence>
<dbReference type="PANTHER" id="PTHR38032">
    <property type="entry name" value="POLYMERASE-RELATED"/>
    <property type="match status" value="1"/>
</dbReference>
<gene>
    <name evidence="3" type="ORF">J2R98_002369</name>
</gene>
<dbReference type="SMART" id="SM01245">
    <property type="entry name" value="Jag_N"/>
    <property type="match status" value="1"/>
</dbReference>
<dbReference type="InterPro" id="IPR038247">
    <property type="entry name" value="Jag_N_dom_sf"/>
</dbReference>
<proteinExistence type="predicted"/>
<feature type="domain" description="RNA-binding protein KhpB N-terminal" evidence="2">
    <location>
        <begin position="5"/>
        <end position="56"/>
    </location>
</feature>
<dbReference type="Pfam" id="PF14804">
    <property type="entry name" value="Jag_N"/>
    <property type="match status" value="1"/>
</dbReference>
<dbReference type="EMBL" id="JAUSUP010000009">
    <property type="protein sequence ID" value="MDQ0352524.1"/>
    <property type="molecule type" value="Genomic_DNA"/>
</dbReference>
<dbReference type="Proteomes" id="UP001236723">
    <property type="component" value="Unassembled WGS sequence"/>
</dbReference>
<keyword evidence="4" id="KW-1185">Reference proteome</keyword>
<dbReference type="Gene3D" id="3.30.30.80">
    <property type="entry name" value="probable RNA-binding protein from clostridium symbiosum atcc 14940"/>
    <property type="match status" value="1"/>
</dbReference>
<evidence type="ECO:0000259" key="2">
    <source>
        <dbReference type="SMART" id="SM01245"/>
    </source>
</evidence>
<sequence length="695" mass="77029">MQEIVSKGKSLDEAVQNGLNLLNTSKEQVNIEIIQTDTSGFFGVGKKPAIVKLTLNNQNSVTQNQEMSHFNLEDWVETLSEEITTYEKDGIAQPQENVIKEDALKGKAWIEDGKIGVKNSSERYPSVSISTDVFLIKNGEEITNQNTILTEEDEVKIKVEEPIIKETDWNIKVEEQGLKVTLNVQPGQTIYKHIVDQEPNEHVELMAEETIEKTNTLKLEDIMLKLKEFGVIYGVDQDEISLATETLEESTFVIATGREPQLGEDGWVEYKVETSSKKTLVENEDGTIDFRESKSIPSVEKGEILAKIHLPKLGIPGLNVMNQPLPAKQSHPVVVKTGNGVIEVENQLVATESGRPSIETRGLLMKASIIPKLTHHENVNLSSGNIKFNGDVEVIGEVEENMTVDAEGDLFIHQSVSYASLTTLSSILVKGNITSSTLEAGKHNMLIIELGHILRNLHQQLGKMLIVIEQLTKTSAFKSSDFSINGLQPLIKILLEKRFKGFYTQAKQYKDIVSKGESNLDEEWRRLAIDLNQTFLSLSNKIIKMEHLNRIMMSMKELADISDIPVEPNAQITISEAHNSSLYCSGNISVIGKGCINSKVHAGGHLHIKGILRGGEIYGRLGVTINEVGSRSGTKTLISVPADQTIFINKALEGTILKVGSVSYKVNDTMDNVIVKLNHNDEIVIEPYGKEQSYA</sequence>
<evidence type="ECO:0000313" key="4">
    <source>
        <dbReference type="Proteomes" id="UP001236723"/>
    </source>
</evidence>
<evidence type="ECO:0000313" key="3">
    <source>
        <dbReference type="EMBL" id="MDQ0352524.1"/>
    </source>
</evidence>
<keyword evidence="1" id="KW-0694">RNA-binding</keyword>
<protein>
    <submittedName>
        <fullName evidence="3">Uncharacterized protein (DUF342 family)</fullName>
    </submittedName>
</protein>
<dbReference type="InterPro" id="IPR032782">
    <property type="entry name" value="KhpB_N"/>
</dbReference>